<dbReference type="Proteomes" id="UP001054811">
    <property type="component" value="Chromosome"/>
</dbReference>
<gene>
    <name evidence="2" type="ORF">L2X98_26070</name>
</gene>
<accession>A0ABY5NNN3</accession>
<proteinExistence type="predicted"/>
<evidence type="ECO:0000313" key="3">
    <source>
        <dbReference type="Proteomes" id="UP001054811"/>
    </source>
</evidence>
<evidence type="ECO:0000256" key="1">
    <source>
        <dbReference type="SAM" id="MobiDB-lite"/>
    </source>
</evidence>
<organism evidence="2 3">
    <name type="scientific">Microbacterium elymi</name>
    <dbReference type="NCBI Taxonomy" id="2909587"/>
    <lineage>
        <taxon>Bacteria</taxon>
        <taxon>Bacillati</taxon>
        <taxon>Actinomycetota</taxon>
        <taxon>Actinomycetes</taxon>
        <taxon>Micrococcales</taxon>
        <taxon>Microbacteriaceae</taxon>
        <taxon>Microbacterium</taxon>
    </lineage>
</organism>
<keyword evidence="3" id="KW-1185">Reference proteome</keyword>
<name>A0ABY5NNN3_9MICO</name>
<sequence>MCPPSTRGSTCKLADASTAHGVQGDTAEASVVGPDVDAAGLYVGLTRGRVHNVAIVVARTDAAARECLAESMQRGTPELTMQDAVRAAQAEMRRAARERDLAPMATGPVAGPAPSAGAGRGRGI</sequence>
<evidence type="ECO:0000313" key="2">
    <source>
        <dbReference type="EMBL" id="UUT36760.1"/>
    </source>
</evidence>
<protein>
    <submittedName>
        <fullName evidence="2">Uncharacterized protein</fullName>
    </submittedName>
</protein>
<feature type="compositionally biased region" description="Low complexity" evidence="1">
    <location>
        <begin position="105"/>
        <end position="117"/>
    </location>
</feature>
<dbReference type="EMBL" id="CP091139">
    <property type="protein sequence ID" value="UUT36760.1"/>
    <property type="molecule type" value="Genomic_DNA"/>
</dbReference>
<dbReference type="RefSeq" id="WP_259613436.1">
    <property type="nucleotide sequence ID" value="NZ_CP091139.2"/>
</dbReference>
<feature type="compositionally biased region" description="Basic and acidic residues" evidence="1">
    <location>
        <begin position="91"/>
        <end position="101"/>
    </location>
</feature>
<reference evidence="2" key="1">
    <citation type="submission" date="2022-01" db="EMBL/GenBank/DDBJ databases">
        <title>Microbacterium eymi and Microbacterium rhizovicinus sp. nov., isolated from the rhizospheric soil of Elymus tsukushiensis, a plant native to the Dokdo Islands, Republic of Korea.</title>
        <authorList>
            <person name="Hwang Y.J."/>
        </authorList>
    </citation>
    <scope>NUCLEOTIDE SEQUENCE</scope>
    <source>
        <strain evidence="2">KUDC0405</strain>
    </source>
</reference>
<feature type="region of interest" description="Disordered" evidence="1">
    <location>
        <begin position="90"/>
        <end position="124"/>
    </location>
</feature>